<dbReference type="STRING" id="1909395.BKM31_19685"/>
<dbReference type="KEGG" id="noa:BKM31_19685"/>
<dbReference type="Proteomes" id="UP000190797">
    <property type="component" value="Chromosome"/>
</dbReference>
<reference evidence="2" key="1">
    <citation type="journal article" date="2017" name="Med. Chem. Commun.">
        <title>Nonomuraea sp. ATCC 55076 harbours the largest actinomycete chromosome to date and the kistamicin biosynthetic gene cluster.</title>
        <authorList>
            <person name="Nazari B."/>
            <person name="Forneris C.C."/>
            <person name="Gibson M.I."/>
            <person name="Moon K."/>
            <person name="Schramma K.R."/>
            <person name="Seyedsayamdost M.R."/>
        </authorList>
    </citation>
    <scope>NUCLEOTIDE SEQUENCE [LARGE SCALE GENOMIC DNA]</scope>
    <source>
        <strain evidence="2">ATCC 55076</strain>
    </source>
</reference>
<dbReference type="RefSeq" id="WP_186405074.1">
    <property type="nucleotide sequence ID" value="NZ_CP017717.1"/>
</dbReference>
<gene>
    <name evidence="1" type="ORF">BKM31_19685</name>
</gene>
<dbReference type="EMBL" id="CP017717">
    <property type="protein sequence ID" value="AQZ63387.1"/>
    <property type="molecule type" value="Genomic_DNA"/>
</dbReference>
<organism evidence="1 2">
    <name type="scientific">[Actinomadura] parvosata subsp. kistnae</name>
    <dbReference type="NCBI Taxonomy" id="1909395"/>
    <lineage>
        <taxon>Bacteria</taxon>
        <taxon>Bacillati</taxon>
        <taxon>Actinomycetota</taxon>
        <taxon>Actinomycetes</taxon>
        <taxon>Streptosporangiales</taxon>
        <taxon>Streptosporangiaceae</taxon>
        <taxon>Nonomuraea</taxon>
    </lineage>
</organism>
<evidence type="ECO:0000313" key="1">
    <source>
        <dbReference type="EMBL" id="AQZ63387.1"/>
    </source>
</evidence>
<keyword evidence="2" id="KW-1185">Reference proteome</keyword>
<name>A0A1U9ZZM7_9ACTN</name>
<dbReference type="AlphaFoldDB" id="A0A1U9ZZM7"/>
<sequence>MSTTLVKVIQTVRDCDLSQWDAWTADGQYLCLRYQSGLGTVDAYDTADWRTWSHPPYGSVAEFGEPGPDGAISLEDFCAAAGLLLAPGALNLRFGCVPEVFGDCTVSRDADGTYSVTRADPRLHISAGLLQKIAAGEHEPGVLTGDPARIAACARGEHHRDGPDMVLTIDATNRRVIYRISTYEFQPDWYLAEWPD</sequence>
<proteinExistence type="predicted"/>
<accession>A0A1U9ZZM7</accession>
<protein>
    <submittedName>
        <fullName evidence="1">Uncharacterized protein</fullName>
    </submittedName>
</protein>
<evidence type="ECO:0000313" key="2">
    <source>
        <dbReference type="Proteomes" id="UP000190797"/>
    </source>
</evidence>